<feature type="transmembrane region" description="Helical" evidence="1">
    <location>
        <begin position="99"/>
        <end position="120"/>
    </location>
</feature>
<evidence type="ECO:0000313" key="4">
    <source>
        <dbReference type="Proteomes" id="UP000663881"/>
    </source>
</evidence>
<proteinExistence type="predicted"/>
<sequence length="387" mass="45438">METNLTESEISISLTNTNLLNKYMRLTNLTFSCTGVISNFILLIILLLLGRHQCTTYFILIIMTICDLLYCIVYTSILLTIDYYLNIINHQILCPLSFFLTPFTFTGSTLLLFICLLHLITDYVRRYDTVLGQIGGRLSVVFIFAFIIIRSVLGSTSIELISDSSMSHIQHCTIDINTSDLVSRVQKINHIFAEVTDILVYIGWIIMVFMYFISVFRYKNSLKKTHRDTNHLPNPFVSVLMIRKGQQENQERLTNKQRHNDISLIILSISCMSIPFYLPVMINKFTTMDLIYRSRTFLTDSQIYFLQSIQQTTHLFCLTIRFIPYFIFDKRIRSFLHRMIGMKIERKKSSKKKGKYIQKYICRCQCSRRQQSLELNQNPYEHKQIEI</sequence>
<dbReference type="OrthoDB" id="10050575at2759"/>
<keyword evidence="1" id="KW-0472">Membrane</keyword>
<gene>
    <name evidence="3" type="ORF">OKA104_LOCUS8417</name>
    <name evidence="2" type="ORF">VCS650_LOCUS18364</name>
</gene>
<evidence type="ECO:0008006" key="5">
    <source>
        <dbReference type="Google" id="ProtNLM"/>
    </source>
</evidence>
<dbReference type="EMBL" id="CAJNON010000175">
    <property type="protein sequence ID" value="CAF1068863.1"/>
    <property type="molecule type" value="Genomic_DNA"/>
</dbReference>
<feature type="transmembrane region" description="Helical" evidence="1">
    <location>
        <begin position="198"/>
        <end position="218"/>
    </location>
</feature>
<accession>A0A818Q6K4</accession>
<keyword evidence="1" id="KW-0812">Transmembrane</keyword>
<reference evidence="3" key="1">
    <citation type="submission" date="2021-02" db="EMBL/GenBank/DDBJ databases">
        <authorList>
            <person name="Nowell W R."/>
        </authorList>
    </citation>
    <scope>NUCLEOTIDE SEQUENCE</scope>
</reference>
<name>A0A818Q6K4_9BILA</name>
<evidence type="ECO:0000256" key="1">
    <source>
        <dbReference type="SAM" id="Phobius"/>
    </source>
</evidence>
<dbReference type="Gene3D" id="1.20.1070.10">
    <property type="entry name" value="Rhodopsin 7-helix transmembrane proteins"/>
    <property type="match status" value="1"/>
</dbReference>
<protein>
    <recommendedName>
        <fullName evidence="5">G-protein coupled receptors family 1 profile domain-containing protein</fullName>
    </recommendedName>
</protein>
<feature type="transmembrane region" description="Helical" evidence="1">
    <location>
        <begin position="57"/>
        <end position="79"/>
    </location>
</feature>
<feature type="transmembrane region" description="Helical" evidence="1">
    <location>
        <begin position="29"/>
        <end position="50"/>
    </location>
</feature>
<evidence type="ECO:0000313" key="3">
    <source>
        <dbReference type="EMBL" id="CAF3636587.1"/>
    </source>
</evidence>
<evidence type="ECO:0000313" key="2">
    <source>
        <dbReference type="EMBL" id="CAF1068863.1"/>
    </source>
</evidence>
<dbReference type="EMBL" id="CAJOAY010000340">
    <property type="protein sequence ID" value="CAF3636587.1"/>
    <property type="molecule type" value="Genomic_DNA"/>
</dbReference>
<keyword evidence="1" id="KW-1133">Transmembrane helix</keyword>
<feature type="transmembrane region" description="Helical" evidence="1">
    <location>
        <begin position="262"/>
        <end position="282"/>
    </location>
</feature>
<feature type="transmembrane region" description="Helical" evidence="1">
    <location>
        <begin position="140"/>
        <end position="158"/>
    </location>
</feature>
<dbReference type="AlphaFoldDB" id="A0A818Q6K4"/>
<dbReference type="Proteomes" id="UP000663881">
    <property type="component" value="Unassembled WGS sequence"/>
</dbReference>
<dbReference type="SUPFAM" id="SSF81321">
    <property type="entry name" value="Family A G protein-coupled receptor-like"/>
    <property type="match status" value="1"/>
</dbReference>
<comment type="caution">
    <text evidence="3">The sequence shown here is derived from an EMBL/GenBank/DDBJ whole genome shotgun (WGS) entry which is preliminary data.</text>
</comment>
<dbReference type="Proteomes" id="UP000663891">
    <property type="component" value="Unassembled WGS sequence"/>
</dbReference>
<organism evidence="3 4">
    <name type="scientific">Adineta steineri</name>
    <dbReference type="NCBI Taxonomy" id="433720"/>
    <lineage>
        <taxon>Eukaryota</taxon>
        <taxon>Metazoa</taxon>
        <taxon>Spiralia</taxon>
        <taxon>Gnathifera</taxon>
        <taxon>Rotifera</taxon>
        <taxon>Eurotatoria</taxon>
        <taxon>Bdelloidea</taxon>
        <taxon>Adinetida</taxon>
        <taxon>Adinetidae</taxon>
        <taxon>Adineta</taxon>
    </lineage>
</organism>